<dbReference type="AlphaFoldDB" id="A0AA40BLK7"/>
<name>A0AA40BLK7_9PEZI</name>
<evidence type="ECO:0000313" key="2">
    <source>
        <dbReference type="EMBL" id="KAK0736480.1"/>
    </source>
</evidence>
<dbReference type="EMBL" id="JAUKTV010000006">
    <property type="protein sequence ID" value="KAK0736480.1"/>
    <property type="molecule type" value="Genomic_DNA"/>
</dbReference>
<keyword evidence="1" id="KW-0812">Transmembrane</keyword>
<keyword evidence="3" id="KW-1185">Reference proteome</keyword>
<protein>
    <submittedName>
        <fullName evidence="2">Uncharacterized protein</fullName>
    </submittedName>
</protein>
<accession>A0AA40BLK7</accession>
<keyword evidence="1" id="KW-1133">Transmembrane helix</keyword>
<sequence length="205" mass="23012">MVRSIHYSNLGNETSLPFRIVTEIVKWKQISEPTFHGFSYNLDFMSPNYPIDRTWKKGHRYQVAAGNGRVIKIEALKCLSRGREVFGSWPATQLVVLVDCVLGVVNLLLELLSDVCVPGAPHAPLIGVPEDNSCLFATRSAVPVNGLVQLYRNSARNLLPMRKSVARSYSDPLIDIRDIISILVKIYIYKVLYVIIIVFHINTSG</sequence>
<proteinExistence type="predicted"/>
<gene>
    <name evidence="2" type="ORF">B0T21DRAFT_348539</name>
</gene>
<feature type="transmembrane region" description="Helical" evidence="1">
    <location>
        <begin position="182"/>
        <end position="201"/>
    </location>
</feature>
<keyword evidence="1" id="KW-0472">Membrane</keyword>
<reference evidence="2" key="1">
    <citation type="submission" date="2023-06" db="EMBL/GenBank/DDBJ databases">
        <title>Genome-scale phylogeny and comparative genomics of the fungal order Sordariales.</title>
        <authorList>
            <consortium name="Lawrence Berkeley National Laboratory"/>
            <person name="Hensen N."/>
            <person name="Bonometti L."/>
            <person name="Westerberg I."/>
            <person name="Brannstrom I.O."/>
            <person name="Guillou S."/>
            <person name="Cros-Aarteil S."/>
            <person name="Calhoun S."/>
            <person name="Haridas S."/>
            <person name="Kuo A."/>
            <person name="Mondo S."/>
            <person name="Pangilinan J."/>
            <person name="Riley R."/>
            <person name="Labutti K."/>
            <person name="Andreopoulos B."/>
            <person name="Lipzen A."/>
            <person name="Chen C."/>
            <person name="Yanf M."/>
            <person name="Daum C."/>
            <person name="Ng V."/>
            <person name="Clum A."/>
            <person name="Steindorff A."/>
            <person name="Ohm R."/>
            <person name="Martin F."/>
            <person name="Silar P."/>
            <person name="Natvig D."/>
            <person name="Lalanne C."/>
            <person name="Gautier V."/>
            <person name="Ament-Velasquez S.L."/>
            <person name="Kruys A."/>
            <person name="Hutchinson M.I."/>
            <person name="Powell A.J."/>
            <person name="Barry K."/>
            <person name="Miller A.N."/>
            <person name="Grigoriev I.V."/>
            <person name="Debuchy R."/>
            <person name="Gladieux P."/>
            <person name="Thoren M.H."/>
            <person name="Johannesson H."/>
        </authorList>
    </citation>
    <scope>NUCLEOTIDE SEQUENCE</scope>
    <source>
        <strain evidence="2">CBS 540.89</strain>
    </source>
</reference>
<evidence type="ECO:0000256" key="1">
    <source>
        <dbReference type="SAM" id="Phobius"/>
    </source>
</evidence>
<organism evidence="2 3">
    <name type="scientific">Apiosordaria backusii</name>
    <dbReference type="NCBI Taxonomy" id="314023"/>
    <lineage>
        <taxon>Eukaryota</taxon>
        <taxon>Fungi</taxon>
        <taxon>Dikarya</taxon>
        <taxon>Ascomycota</taxon>
        <taxon>Pezizomycotina</taxon>
        <taxon>Sordariomycetes</taxon>
        <taxon>Sordariomycetidae</taxon>
        <taxon>Sordariales</taxon>
        <taxon>Lasiosphaeriaceae</taxon>
        <taxon>Apiosordaria</taxon>
    </lineage>
</organism>
<evidence type="ECO:0000313" key="3">
    <source>
        <dbReference type="Proteomes" id="UP001172159"/>
    </source>
</evidence>
<comment type="caution">
    <text evidence="2">The sequence shown here is derived from an EMBL/GenBank/DDBJ whole genome shotgun (WGS) entry which is preliminary data.</text>
</comment>
<dbReference type="Proteomes" id="UP001172159">
    <property type="component" value="Unassembled WGS sequence"/>
</dbReference>